<keyword evidence="4" id="KW-0808">Transferase</keyword>
<evidence type="ECO:0000259" key="2">
    <source>
        <dbReference type="Pfam" id="PF00156"/>
    </source>
</evidence>
<keyword evidence="4" id="KW-0328">Glycosyltransferase</keyword>
<dbReference type="PANTHER" id="PTHR47505:SF1">
    <property type="entry name" value="DNA UTILIZATION PROTEIN YHGH"/>
    <property type="match status" value="1"/>
</dbReference>
<dbReference type="HOGENOM" id="CLU_054549_0_2_6"/>
<dbReference type="STRING" id="314285.KT71_03685"/>
<evidence type="ECO:0000259" key="3">
    <source>
        <dbReference type="Pfam" id="PF18912"/>
    </source>
</evidence>
<dbReference type="PANTHER" id="PTHR47505">
    <property type="entry name" value="DNA UTILIZATION PROTEIN YHGH"/>
    <property type="match status" value="1"/>
</dbReference>
<evidence type="ECO:0000313" key="4">
    <source>
        <dbReference type="EMBL" id="EAQ97376.1"/>
    </source>
</evidence>
<dbReference type="eggNOG" id="COG1040">
    <property type="taxonomic scope" value="Bacteria"/>
</dbReference>
<dbReference type="EMBL" id="AAOA02000002">
    <property type="protein sequence ID" value="EAQ97376.1"/>
    <property type="molecule type" value="Genomic_DNA"/>
</dbReference>
<dbReference type="Pfam" id="PF18912">
    <property type="entry name" value="DZR_2"/>
    <property type="match status" value="1"/>
</dbReference>
<organism evidence="4 5">
    <name type="scientific">Congregibacter litoralis KT71</name>
    <dbReference type="NCBI Taxonomy" id="314285"/>
    <lineage>
        <taxon>Bacteria</taxon>
        <taxon>Pseudomonadati</taxon>
        <taxon>Pseudomonadota</taxon>
        <taxon>Gammaproteobacteria</taxon>
        <taxon>Cellvibrionales</taxon>
        <taxon>Halieaceae</taxon>
        <taxon>Congregibacter</taxon>
    </lineage>
</organism>
<dbReference type="OrthoDB" id="9793412at2"/>
<dbReference type="InterPro" id="IPR044005">
    <property type="entry name" value="DZR_2"/>
</dbReference>
<evidence type="ECO:0000313" key="5">
    <source>
        <dbReference type="Proteomes" id="UP000019205"/>
    </source>
</evidence>
<reference evidence="4 5" key="2">
    <citation type="journal article" date="2009" name="PLoS ONE">
        <title>The photosynthetic apparatus and its regulation in the aerobic gammaproteobacterium Congregibacter litoralis gen. nov., sp. nov.</title>
        <authorList>
            <person name="Spring S."/>
            <person name="Lunsdorf H."/>
            <person name="Fuchs B.M."/>
            <person name="Tindall B.J."/>
        </authorList>
    </citation>
    <scope>NUCLEOTIDE SEQUENCE [LARGE SCALE GENOMIC DNA]</scope>
    <source>
        <strain evidence="4">KT71</strain>
    </source>
</reference>
<dbReference type="Pfam" id="PF00156">
    <property type="entry name" value="Pribosyltran"/>
    <property type="match status" value="1"/>
</dbReference>
<dbReference type="CDD" id="cd06223">
    <property type="entry name" value="PRTases_typeI"/>
    <property type="match status" value="1"/>
</dbReference>
<protein>
    <submittedName>
        <fullName evidence="4">Putative amidophosphoribosyltransferase</fullName>
    </submittedName>
</protein>
<dbReference type="InterPro" id="IPR029057">
    <property type="entry name" value="PRTase-like"/>
</dbReference>
<keyword evidence="5" id="KW-1185">Reference proteome</keyword>
<dbReference type="RefSeq" id="WP_008293145.1">
    <property type="nucleotide sequence ID" value="NZ_CM002299.1"/>
</dbReference>
<comment type="similarity">
    <text evidence="1">Belongs to the ComF/GntX family.</text>
</comment>
<dbReference type="GO" id="GO:0016757">
    <property type="term" value="F:glycosyltransferase activity"/>
    <property type="evidence" value="ECO:0007669"/>
    <property type="project" value="UniProtKB-KW"/>
</dbReference>
<accession>A4A8I4</accession>
<dbReference type="Gene3D" id="3.40.50.2020">
    <property type="match status" value="1"/>
</dbReference>
<comment type="caution">
    <text evidence="4">The sequence shown here is derived from an EMBL/GenBank/DDBJ whole genome shotgun (WGS) entry which is preliminary data.</text>
</comment>
<dbReference type="InterPro" id="IPR000836">
    <property type="entry name" value="PRTase_dom"/>
</dbReference>
<feature type="domain" description="Phosphoribosyltransferase" evidence="2">
    <location>
        <begin position="163"/>
        <end position="238"/>
    </location>
</feature>
<evidence type="ECO:0000256" key="1">
    <source>
        <dbReference type="ARBA" id="ARBA00008007"/>
    </source>
</evidence>
<dbReference type="InterPro" id="IPR051910">
    <property type="entry name" value="ComF/GntX_DNA_util-trans"/>
</dbReference>
<sequence length="239" mass="26410">MVNSVIKGFVRDLLDYLAPQRCIYCDQPSHRQERICEVCEDALILNDSACPRCALPDMGARLCPGCLERDPALKSVTAAFVYDAAIAYFIHRWKYLGEANLSLTAAKIFKNTGITFKNPDLVIATPLHWRRQLRRGFNQSEDLLQALCALYPELNDRTAADVKLKRKKVTKAQARASRRERLSNLRDAFAVTGDVRGCRVGIVDDVCTTGATGNAMATALLQAGASEVHLICLARTPSP</sequence>
<name>A4A8I4_9GAMM</name>
<gene>
    <name evidence="4" type="ORF">KT71_03685</name>
</gene>
<reference evidence="4 5" key="1">
    <citation type="journal article" date="2007" name="Proc. Natl. Acad. Sci. U.S.A.">
        <title>Characterization of a marine gammaproteobacterium capable of aerobic anoxygenic photosynthesis.</title>
        <authorList>
            <person name="Fuchs B.M."/>
            <person name="Spring S."/>
            <person name="Teeling H."/>
            <person name="Quast C."/>
            <person name="Wulf J."/>
            <person name="Schattenhofer M."/>
            <person name="Yan S."/>
            <person name="Ferriera S."/>
            <person name="Johnson J."/>
            <person name="Glockner F.O."/>
            <person name="Amann R."/>
        </authorList>
    </citation>
    <scope>NUCLEOTIDE SEQUENCE [LARGE SCALE GENOMIC DNA]</scope>
    <source>
        <strain evidence="4">KT71</strain>
    </source>
</reference>
<dbReference type="Proteomes" id="UP000019205">
    <property type="component" value="Chromosome"/>
</dbReference>
<proteinExistence type="inferred from homology"/>
<feature type="domain" description="Double zinc ribbon" evidence="3">
    <location>
        <begin position="13"/>
        <end position="67"/>
    </location>
</feature>
<dbReference type="SUPFAM" id="SSF53271">
    <property type="entry name" value="PRTase-like"/>
    <property type="match status" value="1"/>
</dbReference>
<dbReference type="AlphaFoldDB" id="A4A8I4"/>